<gene>
    <name evidence="2" type="ORF">CARUB_v10003191mg</name>
</gene>
<organism evidence="2 3">
    <name type="scientific">Capsella rubella</name>
    <dbReference type="NCBI Taxonomy" id="81985"/>
    <lineage>
        <taxon>Eukaryota</taxon>
        <taxon>Viridiplantae</taxon>
        <taxon>Streptophyta</taxon>
        <taxon>Embryophyta</taxon>
        <taxon>Tracheophyta</taxon>
        <taxon>Spermatophyta</taxon>
        <taxon>Magnoliopsida</taxon>
        <taxon>eudicotyledons</taxon>
        <taxon>Gunneridae</taxon>
        <taxon>Pentapetalae</taxon>
        <taxon>rosids</taxon>
        <taxon>malvids</taxon>
        <taxon>Brassicales</taxon>
        <taxon>Brassicaceae</taxon>
        <taxon>Camelineae</taxon>
        <taxon>Capsella</taxon>
    </lineage>
</organism>
<dbReference type="Proteomes" id="UP000029121">
    <property type="component" value="Unassembled WGS sequence"/>
</dbReference>
<evidence type="ECO:0000313" key="2">
    <source>
        <dbReference type="EMBL" id="EOA22537.1"/>
    </source>
</evidence>
<accession>R0FJF2</accession>
<name>R0FJF2_9BRAS</name>
<sequence>MVRTVTPEVPPTIKPEARTVAVIPAGTRIGLNRRNSGMEAATAVPTRDRPASNKRNTAAVVAKKAVIRPLSVGLLVRTITFSRFFFRNNIFNGQRKIIILVLSDGCGIS</sequence>
<dbReference type="OrthoDB" id="1112057at2759"/>
<feature type="region of interest" description="Disordered" evidence="1">
    <location>
        <begin position="34"/>
        <end position="55"/>
    </location>
</feature>
<protein>
    <submittedName>
        <fullName evidence="2">Uncharacterized protein</fullName>
    </submittedName>
</protein>
<evidence type="ECO:0000256" key="1">
    <source>
        <dbReference type="SAM" id="MobiDB-lite"/>
    </source>
</evidence>
<keyword evidence="3" id="KW-1185">Reference proteome</keyword>
<dbReference type="AlphaFoldDB" id="R0FJF2"/>
<proteinExistence type="predicted"/>
<reference evidence="3" key="1">
    <citation type="journal article" date="2013" name="Nat. Genet.">
        <title>The Capsella rubella genome and the genomic consequences of rapid mating system evolution.</title>
        <authorList>
            <person name="Slotte T."/>
            <person name="Hazzouri K.M."/>
            <person name="Agren J.A."/>
            <person name="Koenig D."/>
            <person name="Maumus F."/>
            <person name="Guo Y.L."/>
            <person name="Steige K."/>
            <person name="Platts A.E."/>
            <person name="Escobar J.S."/>
            <person name="Newman L.K."/>
            <person name="Wang W."/>
            <person name="Mandakova T."/>
            <person name="Vello E."/>
            <person name="Smith L.M."/>
            <person name="Henz S.R."/>
            <person name="Steffen J."/>
            <person name="Takuno S."/>
            <person name="Brandvain Y."/>
            <person name="Coop G."/>
            <person name="Andolfatto P."/>
            <person name="Hu T.T."/>
            <person name="Blanchette M."/>
            <person name="Clark R.M."/>
            <person name="Quesneville H."/>
            <person name="Nordborg M."/>
            <person name="Gaut B.S."/>
            <person name="Lysak M.A."/>
            <person name="Jenkins J."/>
            <person name="Grimwood J."/>
            <person name="Chapman J."/>
            <person name="Prochnik S."/>
            <person name="Shu S."/>
            <person name="Rokhsar D."/>
            <person name="Schmutz J."/>
            <person name="Weigel D."/>
            <person name="Wright S.I."/>
        </authorList>
    </citation>
    <scope>NUCLEOTIDE SEQUENCE [LARGE SCALE GENOMIC DNA]</scope>
    <source>
        <strain evidence="3">cv. Monte Gargano</strain>
    </source>
</reference>
<evidence type="ECO:0000313" key="3">
    <source>
        <dbReference type="Proteomes" id="UP000029121"/>
    </source>
</evidence>
<dbReference type="KEGG" id="crb:17883524"/>
<dbReference type="EMBL" id="KB870810">
    <property type="protein sequence ID" value="EOA22537.1"/>
    <property type="molecule type" value="Genomic_DNA"/>
</dbReference>